<dbReference type="InterPro" id="IPR004358">
    <property type="entry name" value="Sig_transdc_His_kin-like_C"/>
</dbReference>
<dbReference type="Proteomes" id="UP000268469">
    <property type="component" value="Unassembled WGS sequence"/>
</dbReference>
<dbReference type="SUPFAM" id="SSF55052">
    <property type="entry name" value="CheY-binding domain of CheA"/>
    <property type="match status" value="1"/>
</dbReference>
<dbReference type="Gene3D" id="3.30.565.10">
    <property type="entry name" value="Histidine kinase-like ATPase, C-terminal domain"/>
    <property type="match status" value="1"/>
</dbReference>
<dbReference type="CDD" id="cd00088">
    <property type="entry name" value="HPT"/>
    <property type="match status" value="1"/>
</dbReference>
<keyword evidence="9" id="KW-0902">Two-component regulatory system</keyword>
<evidence type="ECO:0000256" key="10">
    <source>
        <dbReference type="PROSITE-ProRule" id="PRU00110"/>
    </source>
</evidence>
<dbReference type="PROSITE" id="PS50851">
    <property type="entry name" value="CHEW"/>
    <property type="match status" value="1"/>
</dbReference>
<dbReference type="SMART" id="SM00260">
    <property type="entry name" value="CheW"/>
    <property type="match status" value="1"/>
</dbReference>
<evidence type="ECO:0000259" key="12">
    <source>
        <dbReference type="PROSITE" id="PS50851"/>
    </source>
</evidence>
<feature type="domain" description="HPt" evidence="13">
    <location>
        <begin position="1"/>
        <end position="100"/>
    </location>
</feature>
<comment type="catalytic activity">
    <reaction evidence="1">
        <text>ATP + protein L-histidine = ADP + protein N-phospho-L-histidine.</text>
        <dbReference type="EC" id="2.7.13.3"/>
    </reaction>
</comment>
<evidence type="ECO:0000256" key="6">
    <source>
        <dbReference type="ARBA" id="ARBA00022679"/>
    </source>
</evidence>
<keyword evidence="8" id="KW-0067">ATP-binding</keyword>
<dbReference type="GO" id="GO:0006935">
    <property type="term" value="P:chemotaxis"/>
    <property type="evidence" value="ECO:0007669"/>
    <property type="project" value="UniProtKB-KW"/>
</dbReference>
<keyword evidence="7" id="KW-0418">Kinase</keyword>
<dbReference type="SUPFAM" id="SSF47226">
    <property type="entry name" value="Histidine-containing phosphotransfer domain, HPT domain"/>
    <property type="match status" value="1"/>
</dbReference>
<reference evidence="14 15" key="1">
    <citation type="submission" date="2018-06" db="EMBL/GenBank/DDBJ databases">
        <title>Extensive metabolic versatility and redundancy in microbially diverse, dynamic hydrothermal sediments.</title>
        <authorList>
            <person name="Dombrowski N."/>
            <person name="Teske A."/>
            <person name="Baker B.J."/>
        </authorList>
    </citation>
    <scope>NUCLEOTIDE SEQUENCE [LARGE SCALE GENOMIC DNA]</scope>
    <source>
        <strain evidence="14">B36_G15</strain>
    </source>
</reference>
<evidence type="ECO:0000256" key="5">
    <source>
        <dbReference type="ARBA" id="ARBA00022553"/>
    </source>
</evidence>
<dbReference type="SUPFAM" id="SSF50341">
    <property type="entry name" value="CheW-like"/>
    <property type="match status" value="1"/>
</dbReference>
<proteinExistence type="predicted"/>
<evidence type="ECO:0000256" key="7">
    <source>
        <dbReference type="ARBA" id="ARBA00022777"/>
    </source>
</evidence>
<dbReference type="Pfam" id="PF07194">
    <property type="entry name" value="P2"/>
    <property type="match status" value="1"/>
</dbReference>
<evidence type="ECO:0000256" key="1">
    <source>
        <dbReference type="ARBA" id="ARBA00000085"/>
    </source>
</evidence>
<evidence type="ECO:0000313" key="14">
    <source>
        <dbReference type="EMBL" id="RKX71260.1"/>
    </source>
</evidence>
<evidence type="ECO:0000259" key="11">
    <source>
        <dbReference type="PROSITE" id="PS50109"/>
    </source>
</evidence>
<accession>A0A660SMS9</accession>
<evidence type="ECO:0000256" key="3">
    <source>
        <dbReference type="ARBA" id="ARBA00021495"/>
    </source>
</evidence>
<dbReference type="InterPro" id="IPR005467">
    <property type="entry name" value="His_kinase_dom"/>
</dbReference>
<dbReference type="PROSITE" id="PS50894">
    <property type="entry name" value="HPT"/>
    <property type="match status" value="1"/>
</dbReference>
<dbReference type="InterPro" id="IPR036061">
    <property type="entry name" value="CheW-like_dom_sf"/>
</dbReference>
<dbReference type="InterPro" id="IPR003594">
    <property type="entry name" value="HATPase_dom"/>
</dbReference>
<dbReference type="InterPro" id="IPR036890">
    <property type="entry name" value="HATPase_C_sf"/>
</dbReference>
<dbReference type="Pfam" id="PF01627">
    <property type="entry name" value="Hpt"/>
    <property type="match status" value="1"/>
</dbReference>
<dbReference type="FunFam" id="3.30.565.10:FF:000016">
    <property type="entry name" value="Chemotaxis protein CheA, putative"/>
    <property type="match status" value="1"/>
</dbReference>
<keyword evidence="8" id="KW-0547">Nucleotide-binding</keyword>
<dbReference type="EC" id="2.7.13.3" evidence="2"/>
<dbReference type="PRINTS" id="PR00344">
    <property type="entry name" value="BCTRLSENSOR"/>
</dbReference>
<dbReference type="Gene3D" id="3.30.70.1110">
    <property type="entry name" value="Histidine kinase CheA-like, P2 response regulator-binding domain"/>
    <property type="match status" value="1"/>
</dbReference>
<sequence length="566" mass="63571">MSEEYRDIFLTEFAELIDRFEKALIQLEIGNRDSLRELYRVLHTIKGSAGVMGYLPIGDRAHQTEEIVKSLQEEKIQLDHQSIGALYRALEFFKASLSSLRKHEPVPTGRILALRIELEETPFVAARAAVVIATAQKLGSLIRAKPNEEEIATGWSGSQVEMEIETHRPEKEIIDRLLSIPEVISITPYEPGISIPEVRISVESLDRLLGLVSELSRNITALEDRIGPDPELIDLADTIATDLLRLREEILSIRLIPLSTLFRQFPNWFRSEAIKLNKRAELTIEGGEIEVDRALFEYLREPIIHILRNALVHGIESGRKRKGPGKVHLAARKEGDNLIISISDDGRGIDVKKVKRQAVALGIIDKRRAEVIGEDHALLLLTDPRFTTLKEATHLGGRGVGLDIVRRKVEEIGGRLQIRSKPKKGSTFILTIPLSLAIVKSMISKVGSLRFAIPLSSMKDTMKVTPDQILSLLGQRYLSYENRPIPLLNLVEFFGEDGNGEPEHAVVVEVDNRNYAFLINELSRPIDLLVRPLPKWLGPYIGASIHPDSKPILHLDLRRIIESVAQ</sequence>
<comment type="caution">
    <text evidence="14">The sequence shown here is derived from an EMBL/GenBank/DDBJ whole genome shotgun (WGS) entry which is preliminary data.</text>
</comment>
<dbReference type="PROSITE" id="PS50109">
    <property type="entry name" value="HIS_KIN"/>
    <property type="match status" value="1"/>
</dbReference>
<dbReference type="InterPro" id="IPR010808">
    <property type="entry name" value="CheA_P2-bd"/>
</dbReference>
<evidence type="ECO:0000256" key="8">
    <source>
        <dbReference type="ARBA" id="ARBA00022840"/>
    </source>
</evidence>
<dbReference type="Pfam" id="PF01584">
    <property type="entry name" value="CheW"/>
    <property type="match status" value="1"/>
</dbReference>
<protein>
    <recommendedName>
        <fullName evidence="3">Chemotaxis protein CheA</fullName>
        <ecNumber evidence="2">2.7.13.3</ecNumber>
    </recommendedName>
</protein>
<feature type="modified residue" description="Phosphohistidine" evidence="10">
    <location>
        <position position="43"/>
    </location>
</feature>
<keyword evidence="6" id="KW-0808">Transferase</keyword>
<dbReference type="SMART" id="SM00387">
    <property type="entry name" value="HATPase_c"/>
    <property type="match status" value="1"/>
</dbReference>
<name>A0A660SMS9_UNCW3</name>
<dbReference type="EMBL" id="QNBE01000013">
    <property type="protein sequence ID" value="RKX71260.1"/>
    <property type="molecule type" value="Genomic_DNA"/>
</dbReference>
<dbReference type="SUPFAM" id="SSF55874">
    <property type="entry name" value="ATPase domain of HSP90 chaperone/DNA topoisomerase II/histidine kinase"/>
    <property type="match status" value="1"/>
</dbReference>
<dbReference type="InterPro" id="IPR035891">
    <property type="entry name" value="CheY-binding_CheA"/>
</dbReference>
<evidence type="ECO:0000256" key="9">
    <source>
        <dbReference type="ARBA" id="ARBA00023012"/>
    </source>
</evidence>
<dbReference type="SMART" id="SM00073">
    <property type="entry name" value="HPT"/>
    <property type="match status" value="1"/>
</dbReference>
<dbReference type="PANTHER" id="PTHR43395:SF1">
    <property type="entry name" value="CHEMOTAXIS PROTEIN CHEA"/>
    <property type="match status" value="1"/>
</dbReference>
<evidence type="ECO:0000256" key="2">
    <source>
        <dbReference type="ARBA" id="ARBA00012438"/>
    </source>
</evidence>
<evidence type="ECO:0000259" key="13">
    <source>
        <dbReference type="PROSITE" id="PS50894"/>
    </source>
</evidence>
<dbReference type="InterPro" id="IPR008207">
    <property type="entry name" value="Sig_transdc_His_kin_Hpt_dom"/>
</dbReference>
<dbReference type="InterPro" id="IPR036641">
    <property type="entry name" value="HPT_dom_sf"/>
</dbReference>
<evidence type="ECO:0000313" key="15">
    <source>
        <dbReference type="Proteomes" id="UP000268469"/>
    </source>
</evidence>
<keyword evidence="5 10" id="KW-0597">Phosphoprotein</keyword>
<dbReference type="InterPro" id="IPR051315">
    <property type="entry name" value="Bact_Chemotaxis_CheA"/>
</dbReference>
<dbReference type="GO" id="GO:0000155">
    <property type="term" value="F:phosphorelay sensor kinase activity"/>
    <property type="evidence" value="ECO:0007669"/>
    <property type="project" value="InterPro"/>
</dbReference>
<feature type="domain" description="CheW-like" evidence="12">
    <location>
        <begin position="438"/>
        <end position="566"/>
    </location>
</feature>
<dbReference type="InterPro" id="IPR002545">
    <property type="entry name" value="CheW-lke_dom"/>
</dbReference>
<dbReference type="Pfam" id="PF02518">
    <property type="entry name" value="HATPase_c"/>
    <property type="match status" value="1"/>
</dbReference>
<feature type="domain" description="Histidine kinase" evidence="11">
    <location>
        <begin position="210"/>
        <end position="436"/>
    </location>
</feature>
<dbReference type="InterPro" id="IPR037052">
    <property type="entry name" value="CheA-like_P2_sf"/>
</dbReference>
<gene>
    <name evidence="14" type="ORF">DRP53_02245</name>
</gene>
<dbReference type="AlphaFoldDB" id="A0A660SMS9"/>
<organism evidence="14 15">
    <name type="scientific">candidate division WOR-3 bacterium</name>
    <dbReference type="NCBI Taxonomy" id="2052148"/>
    <lineage>
        <taxon>Bacteria</taxon>
        <taxon>Bacteria division WOR-3</taxon>
    </lineage>
</organism>
<evidence type="ECO:0000256" key="4">
    <source>
        <dbReference type="ARBA" id="ARBA00022500"/>
    </source>
</evidence>
<keyword evidence="4" id="KW-0145">Chemotaxis</keyword>
<dbReference type="PANTHER" id="PTHR43395">
    <property type="entry name" value="SENSOR HISTIDINE KINASE CHEA"/>
    <property type="match status" value="1"/>
</dbReference>
<dbReference type="GO" id="GO:0005524">
    <property type="term" value="F:ATP binding"/>
    <property type="evidence" value="ECO:0007669"/>
    <property type="project" value="UniProtKB-KW"/>
</dbReference>
<dbReference type="Gene3D" id="1.20.120.160">
    <property type="entry name" value="HPT domain"/>
    <property type="match status" value="1"/>
</dbReference>